<organism evidence="2 4">
    <name type="scientific">Trichococcus ilyis</name>
    <dbReference type="NCBI Taxonomy" id="640938"/>
    <lineage>
        <taxon>Bacteria</taxon>
        <taxon>Bacillati</taxon>
        <taxon>Bacillota</taxon>
        <taxon>Bacilli</taxon>
        <taxon>Lactobacillales</taxon>
        <taxon>Carnobacteriaceae</taxon>
        <taxon>Trichococcus</taxon>
    </lineage>
</organism>
<name>A0A143Z4F3_9LACT</name>
<evidence type="ECO:0000313" key="4">
    <source>
        <dbReference type="Proteomes" id="UP000076878"/>
    </source>
</evidence>
<protein>
    <submittedName>
        <fullName evidence="2">Uncharacterized protein</fullName>
    </submittedName>
</protein>
<dbReference type="Proteomes" id="UP000199280">
    <property type="component" value="Unassembled WGS sequence"/>
</dbReference>
<gene>
    <name evidence="3" type="ORF">SAMN05216375_11532</name>
    <name evidence="2" type="ORF">TR210_2238</name>
</gene>
<dbReference type="AlphaFoldDB" id="A0A143Z4F3"/>
<keyword evidence="5" id="KW-1185">Reference proteome</keyword>
<reference evidence="3 5" key="2">
    <citation type="submission" date="2016-10" db="EMBL/GenBank/DDBJ databases">
        <authorList>
            <person name="Varghese N."/>
            <person name="Submissions S."/>
        </authorList>
    </citation>
    <scope>NUCLEOTIDE SEQUENCE [LARGE SCALE GENOMIC DNA]</scope>
    <source>
        <strain evidence="3 5">DSM 22150</strain>
    </source>
</reference>
<dbReference type="EMBL" id="FNYT01000015">
    <property type="protein sequence ID" value="SEJ48982.1"/>
    <property type="molecule type" value="Genomic_DNA"/>
</dbReference>
<proteinExistence type="predicted"/>
<dbReference type="STRING" id="640938.TR210_2238"/>
<feature type="region of interest" description="Disordered" evidence="1">
    <location>
        <begin position="29"/>
        <end position="54"/>
    </location>
</feature>
<sequence>MSGPLSREQRQSVRELNLRANGTYLSYNEKGLYFSKQPGNKESIQGKEGTNWKK</sequence>
<dbReference type="EMBL" id="FJNB01000018">
    <property type="protein sequence ID" value="CZR05587.1"/>
    <property type="molecule type" value="Genomic_DNA"/>
</dbReference>
<evidence type="ECO:0000313" key="3">
    <source>
        <dbReference type="EMBL" id="SEJ48982.1"/>
    </source>
</evidence>
<evidence type="ECO:0000256" key="1">
    <source>
        <dbReference type="SAM" id="MobiDB-lite"/>
    </source>
</evidence>
<evidence type="ECO:0000313" key="5">
    <source>
        <dbReference type="Proteomes" id="UP000199280"/>
    </source>
</evidence>
<accession>A0A143Z4F3</accession>
<dbReference type="Proteomes" id="UP000076878">
    <property type="component" value="Unassembled WGS sequence"/>
</dbReference>
<evidence type="ECO:0000313" key="2">
    <source>
        <dbReference type="EMBL" id="CZR05587.1"/>
    </source>
</evidence>
<reference evidence="2 4" key="1">
    <citation type="submission" date="2016-02" db="EMBL/GenBank/DDBJ databases">
        <authorList>
            <person name="Wen L."/>
            <person name="He K."/>
            <person name="Yang H."/>
        </authorList>
    </citation>
    <scope>NUCLEOTIDE SEQUENCE [LARGE SCALE GENOMIC DNA]</scope>
    <source>
        <strain evidence="2">Trichococcus_R210</strain>
    </source>
</reference>